<accession>A0A4R5KNF0</accession>
<dbReference type="CDD" id="cd07944">
    <property type="entry name" value="DRE_TIM_HOA_like"/>
    <property type="match status" value="1"/>
</dbReference>
<name>A0A4R5KNF0_9BACL</name>
<keyword evidence="4" id="KW-1185">Reference proteome</keyword>
<sequence>MTKEYNHKIVDCTIRDGGLVNNWDFSVKMVQDMYAGLSEAGVEYMEIGYKNSAKLLKGAEAGPWRFLNEDFLKEVIKTKTDTKLSALVDIGRVDENDILPREQSHLDLIRVATYIKDVDKALELVEKFNGYGYETSINIMALSHVMENELTEALEEIGKSKVDVVYVVDSYGSMDHKDIEYMVSKFQRLLPNKQLGVHMHNNMQLAFANTILGASKGVQFLDASVYGMGRAAGNCPTELLVSYLKNTRYELRPVLDLIERHLAPIRQKVEWGYVIPYMVAGVLNEHPRSGMALRASEDKDKYVDFYDKLTSPEVMPTNHHAD</sequence>
<dbReference type="Gene3D" id="3.20.20.70">
    <property type="entry name" value="Aldolase class I"/>
    <property type="match status" value="1"/>
</dbReference>
<dbReference type="InterPro" id="IPR013785">
    <property type="entry name" value="Aldolase_TIM"/>
</dbReference>
<dbReference type="SUPFAM" id="SSF51569">
    <property type="entry name" value="Aldolase"/>
    <property type="match status" value="1"/>
</dbReference>
<evidence type="ECO:0000256" key="1">
    <source>
        <dbReference type="ARBA" id="ARBA00023211"/>
    </source>
</evidence>
<organism evidence="3 4">
    <name type="scientific">Paenibacillus piri</name>
    <dbReference type="NCBI Taxonomy" id="2547395"/>
    <lineage>
        <taxon>Bacteria</taxon>
        <taxon>Bacillati</taxon>
        <taxon>Bacillota</taxon>
        <taxon>Bacilli</taxon>
        <taxon>Bacillales</taxon>
        <taxon>Paenibacillaceae</taxon>
        <taxon>Paenibacillus</taxon>
    </lineage>
</organism>
<dbReference type="PANTHER" id="PTHR10277">
    <property type="entry name" value="HOMOCITRATE SYNTHASE-RELATED"/>
    <property type="match status" value="1"/>
</dbReference>
<dbReference type="EMBL" id="SMRT01000006">
    <property type="protein sequence ID" value="TDF97193.1"/>
    <property type="molecule type" value="Genomic_DNA"/>
</dbReference>
<dbReference type="GO" id="GO:0003852">
    <property type="term" value="F:2-isopropylmalate synthase activity"/>
    <property type="evidence" value="ECO:0007669"/>
    <property type="project" value="TreeGrafter"/>
</dbReference>
<evidence type="ECO:0000313" key="3">
    <source>
        <dbReference type="EMBL" id="TDF97193.1"/>
    </source>
</evidence>
<dbReference type="Pfam" id="PF00682">
    <property type="entry name" value="HMGL-like"/>
    <property type="match status" value="1"/>
</dbReference>
<evidence type="ECO:0000313" key="4">
    <source>
        <dbReference type="Proteomes" id="UP000295636"/>
    </source>
</evidence>
<proteinExistence type="predicted"/>
<dbReference type="PROSITE" id="PS50991">
    <property type="entry name" value="PYR_CT"/>
    <property type="match status" value="1"/>
</dbReference>
<dbReference type="RefSeq" id="WP_133229523.1">
    <property type="nucleotide sequence ID" value="NZ_SMRT01000006.1"/>
</dbReference>
<dbReference type="Proteomes" id="UP000295636">
    <property type="component" value="Unassembled WGS sequence"/>
</dbReference>
<dbReference type="InterPro" id="IPR000891">
    <property type="entry name" value="PYR_CT"/>
</dbReference>
<feature type="domain" description="Pyruvate carboxyltransferase" evidence="2">
    <location>
        <begin position="7"/>
        <end position="259"/>
    </location>
</feature>
<dbReference type="AlphaFoldDB" id="A0A4R5KNF0"/>
<evidence type="ECO:0000259" key="2">
    <source>
        <dbReference type="PROSITE" id="PS50991"/>
    </source>
</evidence>
<protein>
    <submittedName>
        <fullName evidence="3">Nucleoid-structuring protein H-NS</fullName>
    </submittedName>
</protein>
<keyword evidence="1" id="KW-0464">Manganese</keyword>
<reference evidence="3 4" key="1">
    <citation type="submission" date="2019-03" db="EMBL/GenBank/DDBJ databases">
        <title>This is whole genome sequence of Paenibacillus sp MS74 strain.</title>
        <authorList>
            <person name="Trinh H.N."/>
        </authorList>
    </citation>
    <scope>NUCLEOTIDE SEQUENCE [LARGE SCALE GENOMIC DNA]</scope>
    <source>
        <strain evidence="3 4">MS74</strain>
    </source>
</reference>
<dbReference type="InterPro" id="IPR050073">
    <property type="entry name" value="2-IPM_HCS-like"/>
</dbReference>
<dbReference type="PANTHER" id="PTHR10277:SF9">
    <property type="entry name" value="2-ISOPROPYLMALATE SYNTHASE 1, CHLOROPLASTIC-RELATED"/>
    <property type="match status" value="1"/>
</dbReference>
<comment type="caution">
    <text evidence="3">The sequence shown here is derived from an EMBL/GenBank/DDBJ whole genome shotgun (WGS) entry which is preliminary data.</text>
</comment>
<dbReference type="GO" id="GO:0009098">
    <property type="term" value="P:L-leucine biosynthetic process"/>
    <property type="evidence" value="ECO:0007669"/>
    <property type="project" value="TreeGrafter"/>
</dbReference>
<gene>
    <name evidence="3" type="ORF">E1757_15295</name>
</gene>
<dbReference type="OrthoDB" id="9804858at2"/>